<proteinExistence type="predicted"/>
<feature type="region of interest" description="Disordered" evidence="1">
    <location>
        <begin position="51"/>
        <end position="91"/>
    </location>
</feature>
<sequence>MSSLKISSADLHRLYENSPNELTAFCPCLPSPPVDVTEETAVNELNSRTTDIRDSTSAGIFPRSESEGTAVDAVHSTSKNKATARKEAPSDPTIDRMINADITEALPSDGDRRNGQLDPTVDLEINGGDHVAIKEPQPFAVADALAVTLLTSSMNPAPSRSEPSSAGTVQARPM</sequence>
<keyword evidence="3" id="KW-1185">Reference proteome</keyword>
<evidence type="ECO:0000256" key="1">
    <source>
        <dbReference type="SAM" id="MobiDB-lite"/>
    </source>
</evidence>
<dbReference type="EMBL" id="LR746278">
    <property type="protein sequence ID" value="CAA7409227.1"/>
    <property type="molecule type" value="Genomic_DNA"/>
</dbReference>
<evidence type="ECO:0000313" key="2">
    <source>
        <dbReference type="EMBL" id="CAA7409227.1"/>
    </source>
</evidence>
<organism evidence="2 3">
    <name type="scientific">Spirodela intermedia</name>
    <name type="common">Intermediate duckweed</name>
    <dbReference type="NCBI Taxonomy" id="51605"/>
    <lineage>
        <taxon>Eukaryota</taxon>
        <taxon>Viridiplantae</taxon>
        <taxon>Streptophyta</taxon>
        <taxon>Embryophyta</taxon>
        <taxon>Tracheophyta</taxon>
        <taxon>Spermatophyta</taxon>
        <taxon>Magnoliopsida</taxon>
        <taxon>Liliopsida</taxon>
        <taxon>Araceae</taxon>
        <taxon>Lemnoideae</taxon>
        <taxon>Spirodela</taxon>
    </lineage>
</organism>
<evidence type="ECO:0000313" key="3">
    <source>
        <dbReference type="Proteomes" id="UP000663760"/>
    </source>
</evidence>
<dbReference type="Proteomes" id="UP000663760">
    <property type="component" value="Chromosome 15"/>
</dbReference>
<gene>
    <name evidence="2" type="ORF">SI8410_15019905</name>
</gene>
<protein>
    <submittedName>
        <fullName evidence="2">Uncharacterized protein</fullName>
    </submittedName>
</protein>
<reference evidence="2" key="1">
    <citation type="submission" date="2020-02" db="EMBL/GenBank/DDBJ databases">
        <authorList>
            <person name="Scholz U."/>
            <person name="Mascher M."/>
            <person name="Fiebig A."/>
        </authorList>
    </citation>
    <scope>NUCLEOTIDE SEQUENCE</scope>
</reference>
<name>A0A7I8LGR9_SPIIN</name>
<feature type="region of interest" description="Disordered" evidence="1">
    <location>
        <begin position="152"/>
        <end position="174"/>
    </location>
</feature>
<accession>A0A7I8LGR9</accession>
<feature type="compositionally biased region" description="Polar residues" evidence="1">
    <location>
        <begin position="152"/>
        <end position="168"/>
    </location>
</feature>
<dbReference type="AlphaFoldDB" id="A0A7I8LGR9"/>